<proteinExistence type="predicted"/>
<name>A0AC35GRP2_9BILA</name>
<sequence>MFANEMFNQILPEDEENRNLIAFITMCTCQQHDFSLVTFNVETQQRVCKHCFEIDDILIWLKKPPKFIKKECKGIVYDNYCLQDKDGVINYDYRQQMISLMLVHQIPFRFVPNDIFNCMSMLIGANINLKIDETLLQVFVYKSEVKTYDLKRVDFGYILTEKRTIIIKDSDSKDEIKAKILEKSNPKQIIATLFEYGGNGLLWKRIQAAIKSKKLTILGTHVNGFTFETSLEILKHLYDKNETKFHLRTPYSDIFGITDFAEVASEDDIILSTERHKSIPFTETKVVTRFTKMFYKAVKDDFTHEYCCFDDPYTVPEECHRIKLTLSVDINTFPTIKHEAIIITEVAALPHKLNPDLTENIPVIGFFDNSSVICLWNREEKSYQFLESWNGMYGRDLYIDFIEERPTFVDKAENVNSLVGAVYDLIKILSLPPDNIKSEHHWGFKIAKDAENPVLIEFETYEGYAQAAPPAFLMKMMLREHIKAIKNESNEKPTKLGFYLFDEFDDDAKKRVENGLEEACKLLNIEFVMIECK</sequence>
<reference evidence="2" key="1">
    <citation type="submission" date="2022-11" db="UniProtKB">
        <authorList>
            <consortium name="WormBaseParasite"/>
        </authorList>
    </citation>
    <scope>IDENTIFICATION</scope>
</reference>
<protein>
    <submittedName>
        <fullName evidence="2">Uncharacterized protein</fullName>
    </submittedName>
</protein>
<evidence type="ECO:0000313" key="1">
    <source>
        <dbReference type="Proteomes" id="UP000887580"/>
    </source>
</evidence>
<dbReference type="Proteomes" id="UP000887580">
    <property type="component" value="Unplaced"/>
</dbReference>
<dbReference type="WBParaSite" id="PS1159_v2.g7761.t1">
    <property type="protein sequence ID" value="PS1159_v2.g7761.t1"/>
    <property type="gene ID" value="PS1159_v2.g7761"/>
</dbReference>
<organism evidence="1 2">
    <name type="scientific">Panagrolaimus sp. PS1159</name>
    <dbReference type="NCBI Taxonomy" id="55785"/>
    <lineage>
        <taxon>Eukaryota</taxon>
        <taxon>Metazoa</taxon>
        <taxon>Ecdysozoa</taxon>
        <taxon>Nematoda</taxon>
        <taxon>Chromadorea</taxon>
        <taxon>Rhabditida</taxon>
        <taxon>Tylenchina</taxon>
        <taxon>Panagrolaimomorpha</taxon>
        <taxon>Panagrolaimoidea</taxon>
        <taxon>Panagrolaimidae</taxon>
        <taxon>Panagrolaimus</taxon>
    </lineage>
</organism>
<accession>A0AC35GRP2</accession>
<evidence type="ECO:0000313" key="2">
    <source>
        <dbReference type="WBParaSite" id="PS1159_v2.g7761.t1"/>
    </source>
</evidence>